<accession>A0A3S4X8R5</accession>
<dbReference type="EMBL" id="LR134384">
    <property type="protein sequence ID" value="VEH16399.1"/>
    <property type="molecule type" value="Genomic_DNA"/>
</dbReference>
<evidence type="ECO:0000313" key="2">
    <source>
        <dbReference type="Proteomes" id="UP000274578"/>
    </source>
</evidence>
<dbReference type="KEGG" id="poc:NCTC13071_02424"/>
<evidence type="ECO:0000313" key="1">
    <source>
        <dbReference type="EMBL" id="VEH16399.1"/>
    </source>
</evidence>
<dbReference type="AlphaFoldDB" id="A0A3S4X8R5"/>
<proteinExistence type="predicted"/>
<organism evidence="1 2">
    <name type="scientific">Segatella oris</name>
    <dbReference type="NCBI Taxonomy" id="28135"/>
    <lineage>
        <taxon>Bacteria</taxon>
        <taxon>Pseudomonadati</taxon>
        <taxon>Bacteroidota</taxon>
        <taxon>Bacteroidia</taxon>
        <taxon>Bacteroidales</taxon>
        <taxon>Prevotellaceae</taxon>
        <taxon>Segatella</taxon>
    </lineage>
</organism>
<name>A0A3S4X8R5_9BACT</name>
<sequence>MFFLLLFYASMTYNYLLMDFHKRADGLKKCHEKFHFKTQKKEYRCTPTLLTLNLIL</sequence>
<dbReference type="Proteomes" id="UP000274578">
    <property type="component" value="Chromosome 1"/>
</dbReference>
<gene>
    <name evidence="1" type="ORF">NCTC13071_02424</name>
</gene>
<reference evidence="1 2" key="1">
    <citation type="submission" date="2018-12" db="EMBL/GenBank/DDBJ databases">
        <authorList>
            <consortium name="Pathogen Informatics"/>
        </authorList>
    </citation>
    <scope>NUCLEOTIDE SEQUENCE [LARGE SCALE GENOMIC DNA]</scope>
    <source>
        <strain evidence="1 2">NCTC13071</strain>
    </source>
</reference>
<protein>
    <submittedName>
        <fullName evidence="1">Uncharacterized protein</fullName>
    </submittedName>
</protein>